<keyword evidence="3" id="KW-1185">Reference proteome</keyword>
<dbReference type="Proteomes" id="UP001437256">
    <property type="component" value="Unassembled WGS sequence"/>
</dbReference>
<organism evidence="2 3">
    <name type="scientific">Marasmius tenuissimus</name>
    <dbReference type="NCBI Taxonomy" id="585030"/>
    <lineage>
        <taxon>Eukaryota</taxon>
        <taxon>Fungi</taxon>
        <taxon>Dikarya</taxon>
        <taxon>Basidiomycota</taxon>
        <taxon>Agaricomycotina</taxon>
        <taxon>Agaricomycetes</taxon>
        <taxon>Agaricomycetidae</taxon>
        <taxon>Agaricales</taxon>
        <taxon>Marasmiineae</taxon>
        <taxon>Marasmiaceae</taxon>
        <taxon>Marasmius</taxon>
    </lineage>
</organism>
<feature type="region of interest" description="Disordered" evidence="1">
    <location>
        <begin position="1"/>
        <end position="28"/>
    </location>
</feature>
<feature type="region of interest" description="Disordered" evidence="1">
    <location>
        <begin position="289"/>
        <end position="313"/>
    </location>
</feature>
<gene>
    <name evidence="2" type="ORF">AAF712_003185</name>
</gene>
<reference evidence="2 3" key="1">
    <citation type="submission" date="2024-05" db="EMBL/GenBank/DDBJ databases">
        <title>A draft genome resource for the thread blight pathogen Marasmius tenuissimus strain MS-2.</title>
        <authorList>
            <person name="Yulfo-Soto G.E."/>
            <person name="Baruah I.K."/>
            <person name="Amoako-Attah I."/>
            <person name="Bukari Y."/>
            <person name="Meinhardt L.W."/>
            <person name="Bailey B.A."/>
            <person name="Cohen S.P."/>
        </authorList>
    </citation>
    <scope>NUCLEOTIDE SEQUENCE [LARGE SCALE GENOMIC DNA]</scope>
    <source>
        <strain evidence="2 3">MS-2</strain>
    </source>
</reference>
<evidence type="ECO:0000313" key="2">
    <source>
        <dbReference type="EMBL" id="KAL0069527.1"/>
    </source>
</evidence>
<accession>A0ABR3A6C7</accession>
<protein>
    <submittedName>
        <fullName evidence="2">Uncharacterized protein</fullName>
    </submittedName>
</protein>
<proteinExistence type="predicted"/>
<dbReference type="EMBL" id="JBBXMP010000011">
    <property type="protein sequence ID" value="KAL0069527.1"/>
    <property type="molecule type" value="Genomic_DNA"/>
</dbReference>
<name>A0ABR3A6C7_9AGAR</name>
<evidence type="ECO:0000256" key="1">
    <source>
        <dbReference type="SAM" id="MobiDB-lite"/>
    </source>
</evidence>
<comment type="caution">
    <text evidence="2">The sequence shown here is derived from an EMBL/GenBank/DDBJ whole genome shotgun (WGS) entry which is preliminary data.</text>
</comment>
<evidence type="ECO:0000313" key="3">
    <source>
        <dbReference type="Proteomes" id="UP001437256"/>
    </source>
</evidence>
<sequence>MRFLTPSTTNANISNNVNRQPKFVSPSNKAKSKTVSLYRNYLSNTRTRTLQANDTIMPLIRNKTVTKSKLKTSPGSSSTEAPLFSEWFSTLSPEKQNAIAAYMFAFYSDEWPEARAAATIGPMILNGILKGGNKSQIEPIVADLKNRKATSTFTFTLPLPEKPPFCFDWHINTDIRTEFLPQFRSWILYSPTPSSTSTADQYPGLTDDERLTLSAYAFFHRAPDYPPKFPNQETMRDHREQFLNGLYARKPRMPRMPPIMGDVKVDDEQVQATESKRQERPNDSVVERVGGKGRLEQAQIDSSANPGEVDDYPNVSYPLPTPPAPGYRAKLTRNGTLILDDDGDVVWERIPGWAEERALGA</sequence>